<protein>
    <recommendedName>
        <fullName evidence="4">VanZ-like domain-containing protein</fullName>
    </recommendedName>
</protein>
<evidence type="ECO:0000256" key="1">
    <source>
        <dbReference type="SAM" id="Phobius"/>
    </source>
</evidence>
<dbReference type="Proteomes" id="UP000029585">
    <property type="component" value="Unassembled WGS sequence"/>
</dbReference>
<name>A0A096B1P0_FLAPL</name>
<keyword evidence="1" id="KW-0472">Membrane</keyword>
<dbReference type="AlphaFoldDB" id="A0A096B1P0"/>
<evidence type="ECO:0000313" key="2">
    <source>
        <dbReference type="EMBL" id="KGF52841.1"/>
    </source>
</evidence>
<keyword evidence="1" id="KW-0812">Transmembrane</keyword>
<comment type="caution">
    <text evidence="2">The sequence shown here is derived from an EMBL/GenBank/DDBJ whole genome shotgun (WGS) entry which is preliminary data.</text>
</comment>
<dbReference type="HOGENOM" id="CLU_2036327_0_0_9"/>
<dbReference type="RefSeq" id="WP_044943378.1">
    <property type="nucleotide sequence ID" value="NZ_KN174168.1"/>
</dbReference>
<evidence type="ECO:0008006" key="4">
    <source>
        <dbReference type="Google" id="ProtNLM"/>
    </source>
</evidence>
<sequence length="114" mass="12264">MIGAAVLLYACNKLWFLPAASGPLRLFLAWYFSDLLAGALLLALVELLLVLGRLSPIRSVPAAAGYLLACGLFLELAPLLYKPSSVCDPWDLLAYLAGGLLALPLERRLLSHSI</sequence>
<dbReference type="PATRIC" id="fig|742738.3.peg.4015"/>
<gene>
    <name evidence="2" type="ORF">HMPREF9460_03899</name>
</gene>
<reference evidence="2 3" key="1">
    <citation type="submission" date="2011-08" db="EMBL/GenBank/DDBJ databases">
        <title>The Genome Sequence of Clostridium orbiscindens 1_3_50AFAA.</title>
        <authorList>
            <consortium name="The Broad Institute Genome Sequencing Platform"/>
            <person name="Earl A."/>
            <person name="Ward D."/>
            <person name="Feldgarden M."/>
            <person name="Gevers D."/>
            <person name="Daigneault M."/>
            <person name="Strauss J."/>
            <person name="Allen-Vercoe E."/>
            <person name="Young S.K."/>
            <person name="Zeng Q."/>
            <person name="Gargeya S."/>
            <person name="Fitzgerald M."/>
            <person name="Haas B."/>
            <person name="Abouelleil A."/>
            <person name="Alvarado L."/>
            <person name="Arachchi H.M."/>
            <person name="Berlin A."/>
            <person name="Brown A."/>
            <person name="Chapman S.B."/>
            <person name="Chen Z."/>
            <person name="Dunbar C."/>
            <person name="Freedman E."/>
            <person name="Gearin G."/>
            <person name="Gellesch M."/>
            <person name="Goldberg J."/>
            <person name="Griggs A."/>
            <person name="Gujja S."/>
            <person name="Heiman D."/>
            <person name="Howarth C."/>
            <person name="Larson L."/>
            <person name="Lui A."/>
            <person name="MacDonald P.J.P."/>
            <person name="Montmayeur A."/>
            <person name="Murphy C."/>
            <person name="Neiman D."/>
            <person name="Pearson M."/>
            <person name="Priest M."/>
            <person name="Roberts A."/>
            <person name="Saif S."/>
            <person name="Shea T."/>
            <person name="Shenoy N."/>
            <person name="Sisk P."/>
            <person name="Stolte C."/>
            <person name="Sykes S."/>
            <person name="Wortman J."/>
            <person name="Nusbaum C."/>
            <person name="Birren B."/>
        </authorList>
    </citation>
    <scope>NUCLEOTIDE SEQUENCE [LARGE SCALE GENOMIC DNA]</scope>
    <source>
        <strain evidence="2 3">1_3_50AFAA</strain>
    </source>
</reference>
<dbReference type="eggNOG" id="ENOG5032542">
    <property type="taxonomic scope" value="Bacteria"/>
</dbReference>
<organism evidence="2 3">
    <name type="scientific">Flavonifractor plautii 1_3_50AFAA</name>
    <dbReference type="NCBI Taxonomy" id="742738"/>
    <lineage>
        <taxon>Bacteria</taxon>
        <taxon>Bacillati</taxon>
        <taxon>Bacillota</taxon>
        <taxon>Clostridia</taxon>
        <taxon>Eubacteriales</taxon>
        <taxon>Oscillospiraceae</taxon>
        <taxon>Flavonifractor</taxon>
    </lineage>
</organism>
<evidence type="ECO:0000313" key="3">
    <source>
        <dbReference type="Proteomes" id="UP000029585"/>
    </source>
</evidence>
<keyword evidence="3" id="KW-1185">Reference proteome</keyword>
<feature type="transmembrane region" description="Helical" evidence="1">
    <location>
        <begin position="63"/>
        <end position="81"/>
    </location>
</feature>
<accession>A0A096B1P0</accession>
<keyword evidence="1" id="KW-1133">Transmembrane helix</keyword>
<proteinExistence type="predicted"/>
<dbReference type="EMBL" id="ADLO01000118">
    <property type="protein sequence ID" value="KGF52841.1"/>
    <property type="molecule type" value="Genomic_DNA"/>
</dbReference>
<feature type="transmembrane region" description="Helical" evidence="1">
    <location>
        <begin position="28"/>
        <end position="51"/>
    </location>
</feature>